<dbReference type="Pfam" id="PF01126">
    <property type="entry name" value="Heme_oxygenase"/>
    <property type="match status" value="1"/>
</dbReference>
<name>A0A517LK16_9PEZI</name>
<accession>A0A517LK16</accession>
<keyword evidence="1" id="KW-0349">Heme</keyword>
<evidence type="ECO:0000256" key="3">
    <source>
        <dbReference type="ARBA" id="ARBA00023004"/>
    </source>
</evidence>
<dbReference type="InterPro" id="IPR016053">
    <property type="entry name" value="Haem_Oase-like"/>
</dbReference>
<keyword evidence="2" id="KW-0479">Metal-binding</keyword>
<feature type="region of interest" description="Disordered" evidence="4">
    <location>
        <begin position="249"/>
        <end position="275"/>
    </location>
</feature>
<dbReference type="PANTHER" id="PTHR10720">
    <property type="entry name" value="HEME OXYGENASE"/>
    <property type="match status" value="1"/>
</dbReference>
<dbReference type="EMBL" id="CP042198">
    <property type="protein sequence ID" value="QDS75906.1"/>
    <property type="molecule type" value="Genomic_DNA"/>
</dbReference>
<dbReference type="Gene3D" id="1.20.910.10">
    <property type="entry name" value="Heme oxygenase-like"/>
    <property type="match status" value="1"/>
</dbReference>
<evidence type="ECO:0008006" key="7">
    <source>
        <dbReference type="Google" id="ProtNLM"/>
    </source>
</evidence>
<dbReference type="STRING" id="50376.A0A517LK16"/>
<dbReference type="GO" id="GO:0004392">
    <property type="term" value="F:heme oxygenase (decyclizing) activity"/>
    <property type="evidence" value="ECO:0007669"/>
    <property type="project" value="InterPro"/>
</dbReference>
<reference evidence="5 6" key="1">
    <citation type="submission" date="2019-07" db="EMBL/GenBank/DDBJ databases">
        <title>Finished genome of Venturia effusa.</title>
        <authorList>
            <person name="Young C.A."/>
            <person name="Cox M.P."/>
            <person name="Ganley A.R.D."/>
            <person name="David W.J."/>
        </authorList>
    </citation>
    <scope>NUCLEOTIDE SEQUENCE [LARGE SCALE GENOMIC DNA]</scope>
    <source>
        <strain evidence="6">albino</strain>
    </source>
</reference>
<evidence type="ECO:0000313" key="5">
    <source>
        <dbReference type="EMBL" id="QDS75906.1"/>
    </source>
</evidence>
<proteinExistence type="predicted"/>
<feature type="region of interest" description="Disordered" evidence="4">
    <location>
        <begin position="336"/>
        <end position="355"/>
    </location>
</feature>
<dbReference type="Proteomes" id="UP000316270">
    <property type="component" value="Chromosome 14"/>
</dbReference>
<evidence type="ECO:0000256" key="1">
    <source>
        <dbReference type="ARBA" id="ARBA00022617"/>
    </source>
</evidence>
<protein>
    <recommendedName>
        <fullName evidence="7">Heme oxygenase-like protein</fullName>
    </recommendedName>
</protein>
<feature type="region of interest" description="Disordered" evidence="4">
    <location>
        <begin position="163"/>
        <end position="191"/>
    </location>
</feature>
<dbReference type="SUPFAM" id="SSF48613">
    <property type="entry name" value="Heme oxygenase-like"/>
    <property type="match status" value="1"/>
</dbReference>
<organism evidence="5 6">
    <name type="scientific">Venturia effusa</name>
    <dbReference type="NCBI Taxonomy" id="50376"/>
    <lineage>
        <taxon>Eukaryota</taxon>
        <taxon>Fungi</taxon>
        <taxon>Dikarya</taxon>
        <taxon>Ascomycota</taxon>
        <taxon>Pezizomycotina</taxon>
        <taxon>Dothideomycetes</taxon>
        <taxon>Pleosporomycetidae</taxon>
        <taxon>Venturiales</taxon>
        <taxon>Venturiaceae</taxon>
        <taxon>Venturia</taxon>
    </lineage>
</organism>
<feature type="compositionally biased region" description="Basic and acidic residues" evidence="4">
    <location>
        <begin position="179"/>
        <end position="191"/>
    </location>
</feature>
<dbReference type="InterPro" id="IPR002051">
    <property type="entry name" value="Haem_Oase"/>
</dbReference>
<dbReference type="GO" id="GO:0006788">
    <property type="term" value="P:heme oxidation"/>
    <property type="evidence" value="ECO:0007669"/>
    <property type="project" value="InterPro"/>
</dbReference>
<evidence type="ECO:0000313" key="6">
    <source>
        <dbReference type="Proteomes" id="UP000316270"/>
    </source>
</evidence>
<dbReference type="PANTHER" id="PTHR10720:SF0">
    <property type="entry name" value="HEME OXYGENASE"/>
    <property type="match status" value="1"/>
</dbReference>
<gene>
    <name evidence="5" type="ORF">FKW77_002660</name>
</gene>
<dbReference type="CDD" id="cd19165">
    <property type="entry name" value="HemeO"/>
    <property type="match status" value="1"/>
</dbReference>
<sequence length="615" mass="68582">MAFPQPMTDSYAPPAASIESLHSVEINVLSTDSMKTTEAEKKTTSIDSLVAAAATTSMPQPHRVSKFTEDLEGKTIPYLERRDSAVSKTTPILSAVNKSTPAEQNLKRAETKSSSRLTPGAINSWYRTKLWVKGAPERLRKLVYGKKMKDKRWRDSAPGVLEVPLEDEHEEGEASDYNSHTERQERRGGSLEITAERMQGRYDDARSFSEIFRFRVPATLSTSAMFPITNPELGHTGLSNPFSDSNETFTSIRSDSDDQVEDSEENHAFFPTRSSSDLSIKSSEESWGDMTIREQSIAHGDVSSTPVVVFNETDPLAHSAVFEEADGSVESQVFLPASRSSPKMSDESSRDGNNKGLEETWEALDEQYPNGSAADLLSFLRTLRPQGLARTQRLHADQAYFQGMERANEVLRGLMKSKAVEEFTAHIRSEVHANPHLLIAYAWTLYMAIFSGGRWIRAQLHGAGKDFWMASSTAPADTRHVVDEKLTLENLREVEDLGLSLWFFDGEQDGEDIKVEFKRRLNDVEPILTPAQRDDIMLESQDIFDRFKAMVDDLDAAFQATCFDRAPVATPATAQVKAYKKNATEYFFDVPGYAGLALVISGVSCYAMYHAGTWS</sequence>
<feature type="compositionally biased region" description="Basic and acidic residues" evidence="4">
    <location>
        <begin position="344"/>
        <end position="355"/>
    </location>
</feature>
<feature type="compositionally biased region" description="Acidic residues" evidence="4">
    <location>
        <begin position="164"/>
        <end position="174"/>
    </location>
</feature>
<dbReference type="GO" id="GO:0046872">
    <property type="term" value="F:metal ion binding"/>
    <property type="evidence" value="ECO:0007669"/>
    <property type="project" value="UniProtKB-KW"/>
</dbReference>
<keyword evidence="6" id="KW-1185">Reference proteome</keyword>
<dbReference type="OrthoDB" id="652091at2759"/>
<keyword evidence="3" id="KW-0408">Iron</keyword>
<dbReference type="AlphaFoldDB" id="A0A517LK16"/>
<evidence type="ECO:0000256" key="4">
    <source>
        <dbReference type="SAM" id="MobiDB-lite"/>
    </source>
</evidence>
<evidence type="ECO:0000256" key="2">
    <source>
        <dbReference type="ARBA" id="ARBA00022723"/>
    </source>
</evidence>
<dbReference type="InterPro" id="IPR016084">
    <property type="entry name" value="Haem_Oase-like_multi-hlx"/>
</dbReference>